<evidence type="ECO:0000313" key="2">
    <source>
        <dbReference type="EMBL" id="CAB5506982.1"/>
    </source>
</evidence>
<feature type="non-terminal residue" evidence="2">
    <location>
        <position position="1"/>
    </location>
</feature>
<keyword evidence="1" id="KW-0175">Coiled coil</keyword>
<feature type="coiled-coil region" evidence="1">
    <location>
        <begin position="73"/>
        <end position="104"/>
    </location>
</feature>
<name>A0ABM8M9P3_9GAMM</name>
<keyword evidence="3" id="KW-1185">Reference proteome</keyword>
<dbReference type="EMBL" id="CAHJWF010000365">
    <property type="protein sequence ID" value="CAB5506982.1"/>
    <property type="molecule type" value="Genomic_DNA"/>
</dbReference>
<proteinExistence type="predicted"/>
<accession>A0ABM8M9P3</accession>
<sequence>ERKHLQKLAPSMDKIMKNRLYALIFLLPIPSALLASDIALPKINNDMQKLAKEATSNARIKALNVQKVAPKPSKNLIDQVEKLANQAKKQAETQKNTVNILLNKTVRNAKWKAKQTQLIQSLNKTLDVEDEAKQSETVSGHRLYLFVSSSMPKNKMRQYARQLTKYPNAQMIMRGFIGGGKKMQPTMAYIKSIITKDAHCNRGVACKTYKTKFNIDPVLFQRYQITQVPTLVYVDDISGGGYCSEGNTKIVNTKGVHKFIGLAPIKYMVSELADKTKLSKLQLLKTK</sequence>
<dbReference type="InterPro" id="IPR019106">
    <property type="entry name" value="T4SS_TrbC"/>
</dbReference>
<comment type="caution">
    <text evidence="2">The sequence shown here is derived from an EMBL/GenBank/DDBJ whole genome shotgun (WGS) entry which is preliminary data.</text>
</comment>
<gene>
    <name evidence="2" type="ORF">AZO1586I_1734</name>
</gene>
<reference evidence="2 3" key="1">
    <citation type="submission" date="2020-05" db="EMBL/GenBank/DDBJ databases">
        <authorList>
            <person name="Petersen J."/>
            <person name="Sayavedra L."/>
        </authorList>
    </citation>
    <scope>NUCLEOTIDE SEQUENCE [LARGE SCALE GENOMIC DNA]</scope>
    <source>
        <strain evidence="2">B azoricus SOX ET2 1586I</strain>
    </source>
</reference>
<evidence type="ECO:0008006" key="4">
    <source>
        <dbReference type="Google" id="ProtNLM"/>
    </source>
</evidence>
<protein>
    <recommendedName>
        <fullName evidence="4">Type-F conjugative transfer system pilin assembly protein TrbC</fullName>
    </recommendedName>
</protein>
<dbReference type="Pfam" id="PF09673">
    <property type="entry name" value="TrbC_Ftype"/>
    <property type="match status" value="1"/>
</dbReference>
<evidence type="ECO:0000256" key="1">
    <source>
        <dbReference type="SAM" id="Coils"/>
    </source>
</evidence>
<dbReference type="Proteomes" id="UP000626656">
    <property type="component" value="Unassembled WGS sequence"/>
</dbReference>
<evidence type="ECO:0000313" key="3">
    <source>
        <dbReference type="Proteomes" id="UP000626656"/>
    </source>
</evidence>
<organism evidence="2 3">
    <name type="scientific">Bathymodiolus thermophilus thioautotrophic gill symbiont</name>
    <dbReference type="NCBI Taxonomy" id="2360"/>
    <lineage>
        <taxon>Bacteria</taxon>
        <taxon>Pseudomonadati</taxon>
        <taxon>Pseudomonadota</taxon>
        <taxon>Gammaproteobacteria</taxon>
        <taxon>sulfur-oxidizing symbionts</taxon>
    </lineage>
</organism>
<dbReference type="RefSeq" id="WP_237731687.1">
    <property type="nucleotide sequence ID" value="NZ_CAHJWF010000365.1"/>
</dbReference>